<dbReference type="AlphaFoldDB" id="A0A9N8H7M7"/>
<dbReference type="InterPro" id="IPR013216">
    <property type="entry name" value="Methyltransf_11"/>
</dbReference>
<dbReference type="EMBL" id="CAICTM010000208">
    <property type="protein sequence ID" value="CAB9504803.1"/>
    <property type="molecule type" value="Genomic_DNA"/>
</dbReference>
<dbReference type="SUPFAM" id="SSF53335">
    <property type="entry name" value="S-adenosyl-L-methionine-dependent methyltransferases"/>
    <property type="match status" value="2"/>
</dbReference>
<protein>
    <submittedName>
        <fullName evidence="3">Sarcosine/dimethylglycine N-methyltransferase</fullName>
    </submittedName>
</protein>
<name>A0A9N8H7M7_9STRA</name>
<dbReference type="Proteomes" id="UP001153069">
    <property type="component" value="Unassembled WGS sequence"/>
</dbReference>
<feature type="compositionally biased region" description="Polar residues" evidence="1">
    <location>
        <begin position="7"/>
        <end position="20"/>
    </location>
</feature>
<dbReference type="PANTHER" id="PTHR42912">
    <property type="entry name" value="METHYLTRANSFERASE"/>
    <property type="match status" value="1"/>
</dbReference>
<dbReference type="PANTHER" id="PTHR42912:SF93">
    <property type="entry name" value="N6-ADENOSINE-METHYLTRANSFERASE TMT1A"/>
    <property type="match status" value="1"/>
</dbReference>
<feature type="domain" description="Methyltransferase type 11" evidence="2">
    <location>
        <begin position="364"/>
        <end position="465"/>
    </location>
</feature>
<dbReference type="Gene3D" id="3.40.50.150">
    <property type="entry name" value="Vaccinia Virus protein VP39"/>
    <property type="match status" value="2"/>
</dbReference>
<organism evidence="3 4">
    <name type="scientific">Seminavis robusta</name>
    <dbReference type="NCBI Taxonomy" id="568900"/>
    <lineage>
        <taxon>Eukaryota</taxon>
        <taxon>Sar</taxon>
        <taxon>Stramenopiles</taxon>
        <taxon>Ochrophyta</taxon>
        <taxon>Bacillariophyta</taxon>
        <taxon>Bacillariophyceae</taxon>
        <taxon>Bacillariophycidae</taxon>
        <taxon>Naviculales</taxon>
        <taxon>Naviculaceae</taxon>
        <taxon>Seminavis</taxon>
    </lineage>
</organism>
<evidence type="ECO:0000313" key="4">
    <source>
        <dbReference type="Proteomes" id="UP001153069"/>
    </source>
</evidence>
<evidence type="ECO:0000256" key="1">
    <source>
        <dbReference type="SAM" id="MobiDB-lite"/>
    </source>
</evidence>
<dbReference type="InterPro" id="IPR029063">
    <property type="entry name" value="SAM-dependent_MTases_sf"/>
</dbReference>
<dbReference type="Pfam" id="PF08241">
    <property type="entry name" value="Methyltransf_11"/>
    <property type="match status" value="1"/>
</dbReference>
<sequence>MCLGGMTATSTNNAEGQQPPKTMDEIEQEVWEQMTPAAWHESVAKKGSIFCETYEETRRQIAEVAVRGNHDCILEVGSGTGDIIGLVDQNADASIADRLAEIPRFGLDINPDFVEFSKSTHNTEGRCTFLVQDVTVMLDEFWLKNGYDQQFQRPLVVCVNNTLNIMPEKLRGATVAQMLAIAGDEGRCGVSYWNGNFFSHAVMNYYKKNGNLCGKFDVNKHVNWEERHLMTPTNYSTIWHYPAEVQQLLRSFDVDVDVITDADEGLRIGEDHMNLGGLAIFAWFSSECTSRAKGYYDSDDAQKFYNNIWGEETIHIGRYDMLTSDDKSSLSNHQLISKAQEYHEADFIKLIQSKFQDSSKVRILDMGCGYGGLLRRLVESGLVWSATGCDISVKMCHQARRLNEEHKSADVIAILEESYLDTSVKDESVDLVISMDALLHVGPEGQRKAMKEASRVLRPGGWMIFSDIMQQENADPEEMQPIYNRIHLSKMGSVSNYRDAMEAVGFRNFDFLQADSSNVSSHYGTVCKVLEEKGDEIGISQEYQQNMKAGLCTWRDLAAKNIVWGFVLAQKTVKVDLDDASL</sequence>
<dbReference type="OrthoDB" id="8300214at2759"/>
<evidence type="ECO:0000259" key="2">
    <source>
        <dbReference type="Pfam" id="PF08241"/>
    </source>
</evidence>
<reference evidence="3" key="1">
    <citation type="submission" date="2020-06" db="EMBL/GenBank/DDBJ databases">
        <authorList>
            <consortium name="Plant Systems Biology data submission"/>
        </authorList>
    </citation>
    <scope>NUCLEOTIDE SEQUENCE</scope>
    <source>
        <strain evidence="3">D6</strain>
    </source>
</reference>
<dbReference type="GO" id="GO:0008757">
    <property type="term" value="F:S-adenosylmethionine-dependent methyltransferase activity"/>
    <property type="evidence" value="ECO:0007669"/>
    <property type="project" value="InterPro"/>
</dbReference>
<keyword evidence="4" id="KW-1185">Reference proteome</keyword>
<dbReference type="CDD" id="cd02440">
    <property type="entry name" value="AdoMet_MTases"/>
    <property type="match status" value="1"/>
</dbReference>
<evidence type="ECO:0000313" key="3">
    <source>
        <dbReference type="EMBL" id="CAB9504803.1"/>
    </source>
</evidence>
<dbReference type="InterPro" id="IPR050508">
    <property type="entry name" value="Methyltransf_Superfamily"/>
</dbReference>
<gene>
    <name evidence="3" type="ORF">SEMRO_209_G087340.1</name>
</gene>
<accession>A0A9N8H7M7</accession>
<comment type="caution">
    <text evidence="3">The sequence shown here is derived from an EMBL/GenBank/DDBJ whole genome shotgun (WGS) entry which is preliminary data.</text>
</comment>
<feature type="region of interest" description="Disordered" evidence="1">
    <location>
        <begin position="1"/>
        <end position="20"/>
    </location>
</feature>
<proteinExistence type="predicted"/>